<dbReference type="RefSeq" id="WP_076819649.1">
    <property type="nucleotide sequence ID" value="NZ_MOMC01000051.1"/>
</dbReference>
<name>A0A1V2I7L9_9ACTN</name>
<dbReference type="STRING" id="1834516.BL253_24685"/>
<feature type="region of interest" description="Disordered" evidence="1">
    <location>
        <begin position="351"/>
        <end position="373"/>
    </location>
</feature>
<keyword evidence="2" id="KW-0472">Membrane</keyword>
<feature type="transmembrane region" description="Helical" evidence="2">
    <location>
        <begin position="188"/>
        <end position="213"/>
    </location>
</feature>
<gene>
    <name evidence="3" type="ORF">BL253_24685</name>
</gene>
<accession>A0A1V2I7L9</accession>
<feature type="transmembrane region" description="Helical" evidence="2">
    <location>
        <begin position="255"/>
        <end position="273"/>
    </location>
</feature>
<evidence type="ECO:0000256" key="1">
    <source>
        <dbReference type="SAM" id="MobiDB-lite"/>
    </source>
</evidence>
<feature type="transmembrane region" description="Helical" evidence="2">
    <location>
        <begin position="134"/>
        <end position="154"/>
    </location>
</feature>
<dbReference type="OrthoDB" id="5198790at2"/>
<reference evidence="4" key="1">
    <citation type="submission" date="2016-10" db="EMBL/GenBank/DDBJ databases">
        <title>Frankia sp. NRRL B-16386 Genome sequencing.</title>
        <authorList>
            <person name="Ghodhbane-Gtari F."/>
            <person name="Swanson E."/>
            <person name="Gueddou A."/>
            <person name="Hezbri K."/>
            <person name="Ktari K."/>
            <person name="Nouioui I."/>
            <person name="Morris K."/>
            <person name="Simpson S."/>
            <person name="Abebe-Akele F."/>
            <person name="Thomas K."/>
            <person name="Gtari M."/>
            <person name="Tisa L.S."/>
        </authorList>
    </citation>
    <scope>NUCLEOTIDE SEQUENCE [LARGE SCALE GENOMIC DNA]</scope>
    <source>
        <strain evidence="4">NRRL B-16386</strain>
    </source>
</reference>
<dbReference type="Proteomes" id="UP000188929">
    <property type="component" value="Unassembled WGS sequence"/>
</dbReference>
<dbReference type="AlphaFoldDB" id="A0A1V2I7L9"/>
<evidence type="ECO:0000313" key="3">
    <source>
        <dbReference type="EMBL" id="ONH26390.1"/>
    </source>
</evidence>
<keyword evidence="4" id="KW-1185">Reference proteome</keyword>
<proteinExistence type="predicted"/>
<protein>
    <submittedName>
        <fullName evidence="3">Uncharacterized protein</fullName>
    </submittedName>
</protein>
<feature type="transmembrane region" description="Helical" evidence="2">
    <location>
        <begin position="161"/>
        <end position="182"/>
    </location>
</feature>
<evidence type="ECO:0000256" key="2">
    <source>
        <dbReference type="SAM" id="Phobius"/>
    </source>
</evidence>
<keyword evidence="2" id="KW-1133">Transmembrane helix</keyword>
<feature type="transmembrane region" description="Helical" evidence="2">
    <location>
        <begin position="225"/>
        <end position="243"/>
    </location>
</feature>
<feature type="compositionally biased region" description="Low complexity" evidence="1">
    <location>
        <begin position="351"/>
        <end position="366"/>
    </location>
</feature>
<keyword evidence="2" id="KW-0812">Transmembrane</keyword>
<dbReference type="EMBL" id="MOMC01000051">
    <property type="protein sequence ID" value="ONH26390.1"/>
    <property type="molecule type" value="Genomic_DNA"/>
</dbReference>
<sequence length="373" mass="39020">MNMLEQRYRAVLKLLPRAYRQDWEDDMVATFLAGQPESDDPDYSEVARPSWPEIGSVAALAVRLRLDLVRFRVGGAGAPARNLAWGDTVRLVAVLGLLVHAILAALVVAETLWLDGRIPGLAPPAVAAGFHLGWHELWTGGFVWIPAFAALVLGHRRVAQGLALVAASRALAAICVNAEVFVTGPPPIALRGSALVAEVLLNTAPVLAVLAGFHRDSPPVRNPTRWLAAYAALVAGALGLVVLDRHVGPFFDEPTYYTLPFLAAAVYCLAAHARRGASQGPAWAFALVLLAPVVLAAQTTTVLELSLLQSVGTTRSAATAAALAQVAAVLVISAPLAIVAGRSFRRLPPASAASTSAASTSAGPPGKQTEGHQ</sequence>
<feature type="transmembrane region" description="Helical" evidence="2">
    <location>
        <begin position="91"/>
        <end position="114"/>
    </location>
</feature>
<evidence type="ECO:0000313" key="4">
    <source>
        <dbReference type="Proteomes" id="UP000188929"/>
    </source>
</evidence>
<feature type="transmembrane region" description="Helical" evidence="2">
    <location>
        <begin position="280"/>
        <end position="297"/>
    </location>
</feature>
<comment type="caution">
    <text evidence="3">The sequence shown here is derived from an EMBL/GenBank/DDBJ whole genome shotgun (WGS) entry which is preliminary data.</text>
</comment>
<organism evidence="3 4">
    <name type="scientific">Pseudofrankia asymbiotica</name>
    <dbReference type="NCBI Taxonomy" id="1834516"/>
    <lineage>
        <taxon>Bacteria</taxon>
        <taxon>Bacillati</taxon>
        <taxon>Actinomycetota</taxon>
        <taxon>Actinomycetes</taxon>
        <taxon>Frankiales</taxon>
        <taxon>Frankiaceae</taxon>
        <taxon>Pseudofrankia</taxon>
    </lineage>
</organism>
<feature type="transmembrane region" description="Helical" evidence="2">
    <location>
        <begin position="317"/>
        <end position="339"/>
    </location>
</feature>